<keyword evidence="2" id="KW-0805">Transcription regulation</keyword>
<evidence type="ECO:0000256" key="3">
    <source>
        <dbReference type="ARBA" id="ARBA00023125"/>
    </source>
</evidence>
<evidence type="ECO:0000313" key="6">
    <source>
        <dbReference type="EMBL" id="SCP98222.1"/>
    </source>
</evidence>
<keyword evidence="3 6" id="KW-0238">DNA-binding</keyword>
<dbReference type="Pfam" id="PF00126">
    <property type="entry name" value="HTH_1"/>
    <property type="match status" value="1"/>
</dbReference>
<dbReference type="GO" id="GO:0032993">
    <property type="term" value="C:protein-DNA complex"/>
    <property type="evidence" value="ECO:0007669"/>
    <property type="project" value="TreeGrafter"/>
</dbReference>
<dbReference type="SUPFAM" id="SSF53850">
    <property type="entry name" value="Periplasmic binding protein-like II"/>
    <property type="match status" value="1"/>
</dbReference>
<evidence type="ECO:0000256" key="2">
    <source>
        <dbReference type="ARBA" id="ARBA00023015"/>
    </source>
</evidence>
<dbReference type="EMBL" id="FMKA01000018">
    <property type="protein sequence ID" value="SCP98222.1"/>
    <property type="molecule type" value="Genomic_DNA"/>
</dbReference>
<feature type="domain" description="HTH lysR-type" evidence="5">
    <location>
        <begin position="1"/>
        <end position="58"/>
    </location>
</feature>
<evidence type="ECO:0000313" key="7">
    <source>
        <dbReference type="Proteomes" id="UP000199315"/>
    </source>
</evidence>
<comment type="similarity">
    <text evidence="1">Belongs to the LysR transcriptional regulatory family.</text>
</comment>
<evidence type="ECO:0000256" key="4">
    <source>
        <dbReference type="ARBA" id="ARBA00023163"/>
    </source>
</evidence>
<dbReference type="InterPro" id="IPR000847">
    <property type="entry name" value="LysR_HTH_N"/>
</dbReference>
<dbReference type="PRINTS" id="PR00039">
    <property type="entry name" value="HTHLYSR"/>
</dbReference>
<dbReference type="PROSITE" id="PS50931">
    <property type="entry name" value="HTH_LYSR"/>
    <property type="match status" value="1"/>
</dbReference>
<dbReference type="GO" id="GO:0003700">
    <property type="term" value="F:DNA-binding transcription factor activity"/>
    <property type="evidence" value="ECO:0007669"/>
    <property type="project" value="InterPro"/>
</dbReference>
<protein>
    <submittedName>
        <fullName evidence="6">DNA-binding transcriptional regulator, LysR family</fullName>
    </submittedName>
</protein>
<dbReference type="CDD" id="cd05466">
    <property type="entry name" value="PBP2_LTTR_substrate"/>
    <property type="match status" value="1"/>
</dbReference>
<sequence>MELLQLKYFQELARTEHLSKTAEKLHIAQPSLSQTLKRLESELHTPLFDRVGKRIVLNASGKIFLKYVDEIFTSLSNAALELETVRHAESKTVSLHIHSASMLLPGLVKQIQKADPDIHLQIFQQPIPQGAETSSLYLTSSHTCPDSLHSIALMKESLVVALPKSHPLAEKSELLMEDLRQESFLSLSLSSDLARILQFYCEKSNFDPTITTYVDTPAIMRDLLRLNLGIAFIPERTWQGFASETITLRKVADLPMERYILLSWDAARYQTPSMQLCKEVMVRYFKEYNSQFQV</sequence>
<dbReference type="STRING" id="1619234.SAMN05421730_101812"/>
<dbReference type="GO" id="GO:0003677">
    <property type="term" value="F:DNA binding"/>
    <property type="evidence" value="ECO:0007669"/>
    <property type="project" value="UniProtKB-KW"/>
</dbReference>
<dbReference type="Gene3D" id="3.40.190.290">
    <property type="match status" value="1"/>
</dbReference>
<keyword evidence="4" id="KW-0804">Transcription</keyword>
<dbReference type="Pfam" id="PF03466">
    <property type="entry name" value="LysR_substrate"/>
    <property type="match status" value="1"/>
</dbReference>
<dbReference type="FunFam" id="1.10.10.10:FF:000001">
    <property type="entry name" value="LysR family transcriptional regulator"/>
    <property type="match status" value="1"/>
</dbReference>
<dbReference type="PANTHER" id="PTHR30346:SF28">
    <property type="entry name" value="HTH-TYPE TRANSCRIPTIONAL REGULATOR CYNR"/>
    <property type="match status" value="1"/>
</dbReference>
<dbReference type="Gene3D" id="1.10.10.10">
    <property type="entry name" value="Winged helix-like DNA-binding domain superfamily/Winged helix DNA-binding domain"/>
    <property type="match status" value="1"/>
</dbReference>
<name>A0A1D3TVQ2_9FIRM</name>
<reference evidence="6 7" key="1">
    <citation type="submission" date="2016-09" db="EMBL/GenBank/DDBJ databases">
        <authorList>
            <person name="Capua I."/>
            <person name="De Benedictis P."/>
            <person name="Joannis T."/>
            <person name="Lombin L.H."/>
            <person name="Cattoli G."/>
        </authorList>
    </citation>
    <scope>NUCLEOTIDE SEQUENCE [LARGE SCALE GENOMIC DNA]</scope>
    <source>
        <strain evidence="6 7">GluBS11</strain>
    </source>
</reference>
<dbReference type="OrthoDB" id="119203at2"/>
<dbReference type="SUPFAM" id="SSF46785">
    <property type="entry name" value="Winged helix' DNA-binding domain"/>
    <property type="match status" value="1"/>
</dbReference>
<keyword evidence="7" id="KW-1185">Reference proteome</keyword>
<accession>A0A1D3TVQ2</accession>
<dbReference type="Proteomes" id="UP000199315">
    <property type="component" value="Unassembled WGS sequence"/>
</dbReference>
<dbReference type="InterPro" id="IPR036388">
    <property type="entry name" value="WH-like_DNA-bd_sf"/>
</dbReference>
<dbReference type="PANTHER" id="PTHR30346">
    <property type="entry name" value="TRANSCRIPTIONAL DUAL REGULATOR HCAR-RELATED"/>
    <property type="match status" value="1"/>
</dbReference>
<evidence type="ECO:0000256" key="1">
    <source>
        <dbReference type="ARBA" id="ARBA00009437"/>
    </source>
</evidence>
<dbReference type="AlphaFoldDB" id="A0A1D3TVQ2"/>
<dbReference type="InterPro" id="IPR036390">
    <property type="entry name" value="WH_DNA-bd_sf"/>
</dbReference>
<organism evidence="6 7">
    <name type="scientific">Anaerobium acetethylicum</name>
    <dbReference type="NCBI Taxonomy" id="1619234"/>
    <lineage>
        <taxon>Bacteria</taxon>
        <taxon>Bacillati</taxon>
        <taxon>Bacillota</taxon>
        <taxon>Clostridia</taxon>
        <taxon>Lachnospirales</taxon>
        <taxon>Lachnospiraceae</taxon>
        <taxon>Anaerobium</taxon>
    </lineage>
</organism>
<dbReference type="InterPro" id="IPR005119">
    <property type="entry name" value="LysR_subst-bd"/>
</dbReference>
<dbReference type="RefSeq" id="WP_091235118.1">
    <property type="nucleotide sequence ID" value="NZ_FMKA01000018.1"/>
</dbReference>
<evidence type="ECO:0000259" key="5">
    <source>
        <dbReference type="PROSITE" id="PS50931"/>
    </source>
</evidence>
<proteinExistence type="inferred from homology"/>
<gene>
    <name evidence="6" type="ORF">SAMN05421730_101812</name>
</gene>